<evidence type="ECO:0000313" key="2">
    <source>
        <dbReference type="EMBL" id="KAH9420256.1"/>
    </source>
</evidence>
<protein>
    <submittedName>
        <fullName evidence="2">Uncharacterized protein</fullName>
    </submittedName>
</protein>
<dbReference type="EMBL" id="NJHN03000052">
    <property type="protein sequence ID" value="KAH9420256.1"/>
    <property type="molecule type" value="Genomic_DNA"/>
</dbReference>
<evidence type="ECO:0000256" key="1">
    <source>
        <dbReference type="SAM" id="MobiDB-lite"/>
    </source>
</evidence>
<feature type="compositionally biased region" description="Low complexity" evidence="1">
    <location>
        <begin position="41"/>
        <end position="56"/>
    </location>
</feature>
<comment type="caution">
    <text evidence="2">The sequence shown here is derived from an EMBL/GenBank/DDBJ whole genome shotgun (WGS) entry which is preliminary data.</text>
</comment>
<reference evidence="2 3" key="2">
    <citation type="journal article" date="2022" name="Mol. Biol. Evol.">
        <title>Comparative Genomics Reveals Insights into the Divergent Evolution of Astigmatic Mites and Household Pest Adaptations.</title>
        <authorList>
            <person name="Xiong Q."/>
            <person name="Wan A.T."/>
            <person name="Liu X."/>
            <person name="Fung C.S."/>
            <person name="Xiao X."/>
            <person name="Malainual N."/>
            <person name="Hou J."/>
            <person name="Wang L."/>
            <person name="Wang M."/>
            <person name="Yang K.Y."/>
            <person name="Cui Y."/>
            <person name="Leung E.L."/>
            <person name="Nong W."/>
            <person name="Shin S.K."/>
            <person name="Au S.W."/>
            <person name="Jeong K.Y."/>
            <person name="Chew F.T."/>
            <person name="Hui J.H."/>
            <person name="Leung T.F."/>
            <person name="Tungtrongchitr A."/>
            <person name="Zhong N."/>
            <person name="Liu Z."/>
            <person name="Tsui S.K."/>
        </authorList>
    </citation>
    <scope>NUCLEOTIDE SEQUENCE [LARGE SCALE GENOMIC DNA]</scope>
    <source>
        <strain evidence="2">Derp</strain>
    </source>
</reference>
<gene>
    <name evidence="2" type="ORF">DERP_014771</name>
</gene>
<name>A0ABQ8JCC5_DERPT</name>
<sequence>MEPLRDAGDKNLPINKQPSVQDGVGFQFSFDNVASKDAEQSTTTGSLSSSSLSIQQ</sequence>
<evidence type="ECO:0000313" key="3">
    <source>
        <dbReference type="Proteomes" id="UP000887458"/>
    </source>
</evidence>
<keyword evidence="3" id="KW-1185">Reference proteome</keyword>
<proteinExistence type="predicted"/>
<organism evidence="2 3">
    <name type="scientific">Dermatophagoides pteronyssinus</name>
    <name type="common">European house dust mite</name>
    <dbReference type="NCBI Taxonomy" id="6956"/>
    <lineage>
        <taxon>Eukaryota</taxon>
        <taxon>Metazoa</taxon>
        <taxon>Ecdysozoa</taxon>
        <taxon>Arthropoda</taxon>
        <taxon>Chelicerata</taxon>
        <taxon>Arachnida</taxon>
        <taxon>Acari</taxon>
        <taxon>Acariformes</taxon>
        <taxon>Sarcoptiformes</taxon>
        <taxon>Astigmata</taxon>
        <taxon>Psoroptidia</taxon>
        <taxon>Analgoidea</taxon>
        <taxon>Pyroglyphidae</taxon>
        <taxon>Dermatophagoidinae</taxon>
        <taxon>Dermatophagoides</taxon>
    </lineage>
</organism>
<accession>A0ABQ8JCC5</accession>
<reference evidence="2 3" key="1">
    <citation type="journal article" date="2018" name="J. Allergy Clin. Immunol.">
        <title>High-quality assembly of Dermatophagoides pteronyssinus genome and transcriptome reveals a wide range of novel allergens.</title>
        <authorList>
            <person name="Liu X.Y."/>
            <person name="Yang K.Y."/>
            <person name="Wang M.Q."/>
            <person name="Kwok J.S."/>
            <person name="Zeng X."/>
            <person name="Yang Z."/>
            <person name="Xiao X.J."/>
            <person name="Lau C.P."/>
            <person name="Li Y."/>
            <person name="Huang Z.M."/>
            <person name="Ba J.G."/>
            <person name="Yim A.K."/>
            <person name="Ouyang C.Y."/>
            <person name="Ngai S.M."/>
            <person name="Chan T.F."/>
            <person name="Leung E.L."/>
            <person name="Liu L."/>
            <person name="Liu Z.G."/>
            <person name="Tsui S.K."/>
        </authorList>
    </citation>
    <scope>NUCLEOTIDE SEQUENCE [LARGE SCALE GENOMIC DNA]</scope>
    <source>
        <strain evidence="2">Derp</strain>
    </source>
</reference>
<feature type="region of interest" description="Disordered" evidence="1">
    <location>
        <begin position="1"/>
        <end position="23"/>
    </location>
</feature>
<feature type="region of interest" description="Disordered" evidence="1">
    <location>
        <begin position="35"/>
        <end position="56"/>
    </location>
</feature>
<dbReference type="Proteomes" id="UP000887458">
    <property type="component" value="Unassembled WGS sequence"/>
</dbReference>